<dbReference type="InterPro" id="IPR008927">
    <property type="entry name" value="6-PGluconate_DH-like_C_sf"/>
</dbReference>
<dbReference type="InterPro" id="IPR036291">
    <property type="entry name" value="NAD(P)-bd_dom_sf"/>
</dbReference>
<keyword evidence="6" id="KW-1185">Reference proteome</keyword>
<evidence type="ECO:0000313" key="5">
    <source>
        <dbReference type="EMBL" id="GAA4320229.1"/>
    </source>
</evidence>
<dbReference type="PIRSF" id="PIRSF000103">
    <property type="entry name" value="HIBADH"/>
    <property type="match status" value="1"/>
</dbReference>
<accession>A0ABP8G9R1</accession>
<keyword evidence="1" id="KW-0560">Oxidoreductase</keyword>
<dbReference type="InterPro" id="IPR051265">
    <property type="entry name" value="HIBADH-related_NP60_sf"/>
</dbReference>
<comment type="caution">
    <text evidence="5">The sequence shown here is derived from an EMBL/GenBank/DDBJ whole genome shotgun (WGS) entry which is preliminary data.</text>
</comment>
<dbReference type="SUPFAM" id="SSF48179">
    <property type="entry name" value="6-phosphogluconate dehydrogenase C-terminal domain-like"/>
    <property type="match status" value="1"/>
</dbReference>
<dbReference type="Gene3D" id="1.10.1040.10">
    <property type="entry name" value="N-(1-d-carboxylethyl)-l-norvaline Dehydrogenase, domain 2"/>
    <property type="match status" value="1"/>
</dbReference>
<proteinExistence type="predicted"/>
<dbReference type="Pfam" id="PF14833">
    <property type="entry name" value="NAD_binding_11"/>
    <property type="match status" value="1"/>
</dbReference>
<dbReference type="Proteomes" id="UP001501207">
    <property type="component" value="Unassembled WGS sequence"/>
</dbReference>
<evidence type="ECO:0000259" key="3">
    <source>
        <dbReference type="Pfam" id="PF03446"/>
    </source>
</evidence>
<evidence type="ECO:0000259" key="4">
    <source>
        <dbReference type="Pfam" id="PF14833"/>
    </source>
</evidence>
<dbReference type="EMBL" id="BAABFN010000022">
    <property type="protein sequence ID" value="GAA4320229.1"/>
    <property type="molecule type" value="Genomic_DNA"/>
</dbReference>
<gene>
    <name evidence="5" type="ORF">GCM10023143_34250</name>
</gene>
<dbReference type="PANTHER" id="PTHR43580">
    <property type="entry name" value="OXIDOREDUCTASE GLYR1-RELATED"/>
    <property type="match status" value="1"/>
</dbReference>
<dbReference type="InterPro" id="IPR015815">
    <property type="entry name" value="HIBADH-related"/>
</dbReference>
<reference evidence="6" key="1">
    <citation type="journal article" date="2019" name="Int. J. Syst. Evol. Microbiol.">
        <title>The Global Catalogue of Microorganisms (GCM) 10K type strain sequencing project: providing services to taxonomists for standard genome sequencing and annotation.</title>
        <authorList>
            <consortium name="The Broad Institute Genomics Platform"/>
            <consortium name="The Broad Institute Genome Sequencing Center for Infectious Disease"/>
            <person name="Wu L."/>
            <person name="Ma J."/>
        </authorList>
    </citation>
    <scope>NUCLEOTIDE SEQUENCE [LARGE SCALE GENOMIC DNA]</scope>
    <source>
        <strain evidence="6">JCM 17664</strain>
    </source>
</reference>
<feature type="domain" description="3-hydroxyisobutyrate dehydrogenase-like NAD-binding" evidence="4">
    <location>
        <begin position="175"/>
        <end position="290"/>
    </location>
</feature>
<sequence>MTDDQREKGSIGWIGLGRLGEPVAENFLEKKQVLHLYNRTRSKAVALQDKGAVVMNTVAELAGRCSVIFSLVSNDEALRSITTGEDGILAHMRPGGVHVSMSTISPALADELTALHKQHGSYYLAAPIMGRPESARSRQLHICLAGNAEAKQQVAGYWKDLGAAQLHDFGEKPAAANVAKLCVNFMIGANVEVLSEAFALAEKNGVSSSTLFELISGGLFNSPVVKNYGKLILQRQFEPAAFSLELGLKDLNLVLDAAGNRGVRMPVANLVKERMQQSKAKGREQLDWSAFSLIAQEEAGLS</sequence>
<dbReference type="Gene3D" id="3.40.50.720">
    <property type="entry name" value="NAD(P)-binding Rossmann-like Domain"/>
    <property type="match status" value="1"/>
</dbReference>
<evidence type="ECO:0000256" key="1">
    <source>
        <dbReference type="ARBA" id="ARBA00023002"/>
    </source>
</evidence>
<evidence type="ECO:0000256" key="2">
    <source>
        <dbReference type="ARBA" id="ARBA00023027"/>
    </source>
</evidence>
<dbReference type="InterPro" id="IPR006115">
    <property type="entry name" value="6PGDH_NADP-bd"/>
</dbReference>
<dbReference type="SUPFAM" id="SSF51735">
    <property type="entry name" value="NAD(P)-binding Rossmann-fold domains"/>
    <property type="match status" value="1"/>
</dbReference>
<protein>
    <submittedName>
        <fullName evidence="5">NAD(P)-dependent oxidoreductase</fullName>
    </submittedName>
</protein>
<dbReference type="RefSeq" id="WP_344981679.1">
    <property type="nucleotide sequence ID" value="NZ_BAABFN010000022.1"/>
</dbReference>
<dbReference type="InterPro" id="IPR029154">
    <property type="entry name" value="HIBADH-like_NADP-bd"/>
</dbReference>
<keyword evidence="2" id="KW-0520">NAD</keyword>
<organism evidence="5 6">
    <name type="scientific">Compostibacter hankyongensis</name>
    <dbReference type="NCBI Taxonomy" id="1007089"/>
    <lineage>
        <taxon>Bacteria</taxon>
        <taxon>Pseudomonadati</taxon>
        <taxon>Bacteroidota</taxon>
        <taxon>Chitinophagia</taxon>
        <taxon>Chitinophagales</taxon>
        <taxon>Chitinophagaceae</taxon>
        <taxon>Compostibacter</taxon>
    </lineage>
</organism>
<evidence type="ECO:0000313" key="6">
    <source>
        <dbReference type="Proteomes" id="UP001501207"/>
    </source>
</evidence>
<dbReference type="Pfam" id="PF03446">
    <property type="entry name" value="NAD_binding_2"/>
    <property type="match status" value="1"/>
</dbReference>
<name>A0ABP8G9R1_9BACT</name>
<dbReference type="InterPro" id="IPR013328">
    <property type="entry name" value="6PGD_dom2"/>
</dbReference>
<feature type="domain" description="6-phosphogluconate dehydrogenase NADP-binding" evidence="3">
    <location>
        <begin position="10"/>
        <end position="163"/>
    </location>
</feature>
<dbReference type="PANTHER" id="PTHR43580:SF8">
    <property type="entry name" value="6-PHOSPHOGLUCONATE DEHYDROGENASE NADP-BINDING DOMAIN-CONTAINING PROTEIN-RELATED"/>
    <property type="match status" value="1"/>
</dbReference>